<dbReference type="InterPro" id="IPR051082">
    <property type="entry name" value="Pentapeptide-BTB/POZ_domain"/>
</dbReference>
<evidence type="ECO:0000313" key="2">
    <source>
        <dbReference type="Proteomes" id="UP000555836"/>
    </source>
</evidence>
<gene>
    <name evidence="1" type="ORF">HKB21_06940</name>
</gene>
<evidence type="ECO:0000313" key="1">
    <source>
        <dbReference type="EMBL" id="NMU25352.1"/>
    </source>
</evidence>
<protein>
    <submittedName>
        <fullName evidence="1">Pentapeptide repeat-containing protein</fullName>
    </submittedName>
</protein>
<sequence>EHIFSNCTFIHCNFTRSNLRDTQIINCTFIEQGALEGGDFSYADLRDASFKNCQLSMSHFKGANCFGIELRDCDLKGANFSQV</sequence>
<dbReference type="Proteomes" id="UP000555836">
    <property type="component" value="Unassembled WGS sequence"/>
</dbReference>
<comment type="caution">
    <text evidence="1">The sequence shown here is derived from an EMBL/GenBank/DDBJ whole genome shotgun (WGS) entry which is preliminary data.</text>
</comment>
<dbReference type="Pfam" id="PF13599">
    <property type="entry name" value="Pentapeptide_4"/>
    <property type="match status" value="1"/>
</dbReference>
<dbReference type="PANTHER" id="PTHR14136:SF17">
    <property type="entry name" value="BTB_POZ DOMAIN-CONTAINING PROTEIN KCTD9"/>
    <property type="match status" value="1"/>
</dbReference>
<accession>A0A7Y0X583</accession>
<feature type="non-terminal residue" evidence="1">
    <location>
        <position position="83"/>
    </location>
</feature>
<dbReference type="SUPFAM" id="SSF141571">
    <property type="entry name" value="Pentapeptide repeat-like"/>
    <property type="match status" value="1"/>
</dbReference>
<reference evidence="1 2" key="1">
    <citation type="submission" date="2020-04" db="EMBL/GenBank/DDBJ databases">
        <title>Whole-genome sequencing of Vibrio spp. from China reveals different genetic environments of blaCTX-M-14 among diverse lineages.</title>
        <authorList>
            <person name="Zheng Z."/>
            <person name="Ye L."/>
            <person name="Chen S."/>
        </authorList>
    </citation>
    <scope>NUCLEOTIDE SEQUENCE [LARGE SCALE GENOMIC DNA]</scope>
    <source>
        <strain evidence="1 2">Vb0574</strain>
    </source>
</reference>
<proteinExistence type="predicted"/>
<dbReference type="Gene3D" id="2.160.20.80">
    <property type="entry name" value="E3 ubiquitin-protein ligase SopA"/>
    <property type="match status" value="1"/>
</dbReference>
<name>A0A7Y0X583_VIBPH</name>
<dbReference type="PANTHER" id="PTHR14136">
    <property type="entry name" value="BTB_POZ DOMAIN-CONTAINING PROTEIN KCTD9"/>
    <property type="match status" value="1"/>
</dbReference>
<organism evidence="1 2">
    <name type="scientific">Vibrio parahaemolyticus</name>
    <dbReference type="NCBI Taxonomy" id="670"/>
    <lineage>
        <taxon>Bacteria</taxon>
        <taxon>Pseudomonadati</taxon>
        <taxon>Pseudomonadota</taxon>
        <taxon>Gammaproteobacteria</taxon>
        <taxon>Vibrionales</taxon>
        <taxon>Vibrionaceae</taxon>
        <taxon>Vibrio</taxon>
    </lineage>
</organism>
<dbReference type="EMBL" id="JABCLD010001011">
    <property type="protein sequence ID" value="NMU25352.1"/>
    <property type="molecule type" value="Genomic_DNA"/>
</dbReference>
<dbReference type="InterPro" id="IPR001646">
    <property type="entry name" value="5peptide_repeat"/>
</dbReference>
<dbReference type="AlphaFoldDB" id="A0A7Y0X583"/>
<feature type="non-terminal residue" evidence="1">
    <location>
        <position position="1"/>
    </location>
</feature>